<dbReference type="AlphaFoldDB" id="A0A835XGB7"/>
<gene>
    <name evidence="2" type="ORF">HYH03_018544</name>
</gene>
<accession>A0A835XGB7</accession>
<feature type="compositionally biased region" description="Gly residues" evidence="1">
    <location>
        <begin position="794"/>
        <end position="808"/>
    </location>
</feature>
<feature type="compositionally biased region" description="Low complexity" evidence="1">
    <location>
        <begin position="460"/>
        <end position="472"/>
    </location>
</feature>
<evidence type="ECO:0000313" key="2">
    <source>
        <dbReference type="EMBL" id="KAG2482527.1"/>
    </source>
</evidence>
<comment type="caution">
    <text evidence="2">The sequence shown here is derived from an EMBL/GenBank/DDBJ whole genome shotgun (WGS) entry which is preliminary data.</text>
</comment>
<name>A0A835XGB7_9CHLO</name>
<evidence type="ECO:0000256" key="1">
    <source>
        <dbReference type="SAM" id="MobiDB-lite"/>
    </source>
</evidence>
<dbReference type="PANTHER" id="PTHR45725">
    <property type="entry name" value="FORMIN HOMOLOGY 2 FAMILY MEMBER"/>
    <property type="match status" value="1"/>
</dbReference>
<organism evidence="2 3">
    <name type="scientific">Edaphochlamys debaryana</name>
    <dbReference type="NCBI Taxonomy" id="47281"/>
    <lineage>
        <taxon>Eukaryota</taxon>
        <taxon>Viridiplantae</taxon>
        <taxon>Chlorophyta</taxon>
        <taxon>core chlorophytes</taxon>
        <taxon>Chlorophyceae</taxon>
        <taxon>CS clade</taxon>
        <taxon>Chlamydomonadales</taxon>
        <taxon>Chlamydomonadales incertae sedis</taxon>
        <taxon>Edaphochlamys</taxon>
    </lineage>
</organism>
<feature type="region of interest" description="Disordered" evidence="1">
    <location>
        <begin position="405"/>
        <end position="479"/>
    </location>
</feature>
<dbReference type="InterPro" id="IPR051425">
    <property type="entry name" value="Formin_Homology"/>
</dbReference>
<dbReference type="Proteomes" id="UP000612055">
    <property type="component" value="Unassembled WGS sequence"/>
</dbReference>
<reference evidence="2" key="1">
    <citation type="journal article" date="2020" name="bioRxiv">
        <title>Comparative genomics of Chlamydomonas.</title>
        <authorList>
            <person name="Craig R.J."/>
            <person name="Hasan A.R."/>
            <person name="Ness R.W."/>
            <person name="Keightley P.D."/>
        </authorList>
    </citation>
    <scope>NUCLEOTIDE SEQUENCE</scope>
    <source>
        <strain evidence="2">CCAP 11/70</strain>
    </source>
</reference>
<dbReference type="EMBL" id="JAEHOE010000216">
    <property type="protein sequence ID" value="KAG2482527.1"/>
    <property type="molecule type" value="Genomic_DNA"/>
</dbReference>
<protein>
    <submittedName>
        <fullName evidence="2">Uncharacterized protein</fullName>
    </submittedName>
</protein>
<feature type="region of interest" description="Disordered" evidence="1">
    <location>
        <begin position="647"/>
        <end position="843"/>
    </location>
</feature>
<feature type="compositionally biased region" description="Gly residues" evidence="1">
    <location>
        <begin position="142"/>
        <end position="162"/>
    </location>
</feature>
<feature type="compositionally biased region" description="Gly residues" evidence="1">
    <location>
        <begin position="408"/>
        <end position="421"/>
    </location>
</feature>
<evidence type="ECO:0000313" key="3">
    <source>
        <dbReference type="Proteomes" id="UP000612055"/>
    </source>
</evidence>
<feature type="region of interest" description="Disordered" evidence="1">
    <location>
        <begin position="1"/>
        <end position="248"/>
    </location>
</feature>
<dbReference type="PANTHER" id="PTHR45725:SF18">
    <property type="entry name" value="ORC1-LIKE AAA ATPASE DOMAIN-CONTAINING PROTEIN"/>
    <property type="match status" value="1"/>
</dbReference>
<dbReference type="OrthoDB" id="5376140at2759"/>
<sequence>MGQEEAGGDAVAGSPGGSGAVPPLLLPWHNPPPQPLGPSGGADGATAEGAGGDEGGRGAASAEHLSADGGGELHGSDSDFEFVAGEEAPDGSGGQTPGSESDVEMVVAGPVEISSDGETISSDAEDSDSGDDVVITNELPAGGRGGGRGGDGGRGPSGGGGRGRGRGTSAPGGRGRGRGASSRGGRGRGRGASSRDGRGRGRGANSRGGRGKGRVSSGGGGRGKGRVASSRGGRGSGRGPNGHSATFGNGVAALWSEKSQEARRVPMQKPVLEGLGLVDLDAELGCDLSLVLSTNPVGAPTSAPGPVSDEEKRHQVRLFYSNPRWELDRVDFGEVVEGVLAELHEKAGIILGTRRLWVHLWRLPGAGDTFGIRILTESPWPAGGGDSTAAAGAAAATPAAAEPATAAAGGGQGAAGSGSSGGSDQACQAAAARRAAGRGSQADPSGAAAAAGQGGGRGVGPDAAGQAAAAGPSAGGGSEVGREAIVEWESTHQAQGLMELDDEHFTALFGLTGGPGDPRPVTVVPFVDNDAIILYVELVLEGSAESHWAMLTCTKEPNMAWALRFTGGRDGRKGRVLDAMASRLIPARRLGEGTLYVRLRRLPDTAASGPRARQQQRHLGLNRVMVCSFDILDNPGPAGGIGGAGAAGGGGAGSPGGAGGAGPSAAPPPARGSGSRGPGRGTGGHGCNGAGGGAGRQPATDPAAGPDSRAGSSRQVAAASPPRRGSRRGTENADEAEADVAAPRPAAAPAPPPKRARPNTDEAGVGAAAAGSGGREGARAEAGAERQSGVRAGAAGGSGEGGGAGGSTARGAGAEVEVEAEAEAGEPQQGGLDGQVRAGEPQSADRWALVPAAAPQGGGDLAAAQAPAAEVAGALQPLPRIPASWPPVRLLTTDHTSLRVDPSPPALAARRDDVRVCGVVFPAGLKQAVLESIDVWKEGHAAPGSPEAWRDLSGLEQVDASSAPAELRPLIAYTLAGLLGITSERSGEELPSGPVPAEGQGAMRLEGGMQVVASRRVRRGEALGVVAGYVLPAVDAAEYAARGSRWCTEEVLRELGRLGGAATGEAAWGLLARAAQLPYPGLKLPREGAAGPEPLVLSTLGYGSLAGAVRDMRAAAEGGAGVPEANCQVIPVSVRGLVLPVLVACSDIKEGVELMTDCGQQRWERLQPKRGVVEALGDGAWARQVLGVLEPAQGEEGQ</sequence>
<feature type="compositionally biased region" description="Gly residues" evidence="1">
    <location>
        <begin position="38"/>
        <end position="53"/>
    </location>
</feature>
<proteinExistence type="predicted"/>
<feature type="compositionally biased region" description="Gly residues" evidence="1">
    <location>
        <begin position="674"/>
        <end position="695"/>
    </location>
</feature>
<keyword evidence="3" id="KW-1185">Reference proteome</keyword>
<feature type="compositionally biased region" description="Gly residues" evidence="1">
    <location>
        <begin position="647"/>
        <end position="662"/>
    </location>
</feature>
<feature type="compositionally biased region" description="Low complexity" evidence="1">
    <location>
        <begin position="422"/>
        <end position="451"/>
    </location>
</feature>